<feature type="chain" id="PRO_5030913072" description="TonB-dependent receptor plug domain-containing protein" evidence="12">
    <location>
        <begin position="28"/>
        <end position="1206"/>
    </location>
</feature>
<dbReference type="Gene3D" id="2.170.130.10">
    <property type="entry name" value="TonB-dependent receptor, plug domain"/>
    <property type="match status" value="1"/>
</dbReference>
<evidence type="ECO:0008006" key="15">
    <source>
        <dbReference type="Google" id="ProtNLM"/>
    </source>
</evidence>
<keyword evidence="14" id="KW-1185">Reference proteome</keyword>
<name>A0A7X1EAV3_9BACT</name>
<evidence type="ECO:0000256" key="7">
    <source>
        <dbReference type="ARBA" id="ARBA00023065"/>
    </source>
</evidence>
<feature type="region of interest" description="Disordered" evidence="11">
    <location>
        <begin position="112"/>
        <end position="134"/>
    </location>
</feature>
<evidence type="ECO:0000256" key="4">
    <source>
        <dbReference type="ARBA" id="ARBA00022496"/>
    </source>
</evidence>
<evidence type="ECO:0000256" key="10">
    <source>
        <dbReference type="ARBA" id="ARBA00023237"/>
    </source>
</evidence>
<dbReference type="InterPro" id="IPR037066">
    <property type="entry name" value="Plug_dom_sf"/>
</dbReference>
<evidence type="ECO:0000313" key="14">
    <source>
        <dbReference type="Proteomes" id="UP000526501"/>
    </source>
</evidence>
<evidence type="ECO:0000256" key="9">
    <source>
        <dbReference type="ARBA" id="ARBA00023136"/>
    </source>
</evidence>
<dbReference type="Gene3D" id="2.40.170.20">
    <property type="entry name" value="TonB-dependent receptor, beta-barrel domain"/>
    <property type="match status" value="2"/>
</dbReference>
<keyword evidence="10" id="KW-0998">Cell outer membrane</keyword>
<protein>
    <recommendedName>
        <fullName evidence="15">TonB-dependent receptor plug domain-containing protein</fullName>
    </recommendedName>
</protein>
<dbReference type="RefSeq" id="WP_185661004.1">
    <property type="nucleotide sequence ID" value="NZ_CAWPOO010000012.1"/>
</dbReference>
<gene>
    <name evidence="13" type="ORF">H5P27_13925</name>
</gene>
<evidence type="ECO:0000256" key="1">
    <source>
        <dbReference type="ARBA" id="ARBA00004571"/>
    </source>
</evidence>
<dbReference type="EMBL" id="JACHVC010000012">
    <property type="protein sequence ID" value="MBC2607147.1"/>
    <property type="molecule type" value="Genomic_DNA"/>
</dbReference>
<keyword evidence="6" id="KW-0408">Iron</keyword>
<feature type="signal peptide" evidence="12">
    <location>
        <begin position="1"/>
        <end position="27"/>
    </location>
</feature>
<dbReference type="Proteomes" id="UP000526501">
    <property type="component" value="Unassembled WGS sequence"/>
</dbReference>
<dbReference type="PANTHER" id="PTHR32552">
    <property type="entry name" value="FERRICHROME IRON RECEPTOR-RELATED"/>
    <property type="match status" value="1"/>
</dbReference>
<keyword evidence="7" id="KW-0406">Ion transport</keyword>
<evidence type="ECO:0000256" key="2">
    <source>
        <dbReference type="ARBA" id="ARBA00022448"/>
    </source>
</evidence>
<dbReference type="GO" id="GO:0006826">
    <property type="term" value="P:iron ion transport"/>
    <property type="evidence" value="ECO:0007669"/>
    <property type="project" value="UniProtKB-KW"/>
</dbReference>
<accession>A0A7X1EAV3</accession>
<evidence type="ECO:0000256" key="8">
    <source>
        <dbReference type="ARBA" id="ARBA00023077"/>
    </source>
</evidence>
<keyword evidence="5" id="KW-0812">Transmembrane</keyword>
<dbReference type="InterPro" id="IPR036942">
    <property type="entry name" value="Beta-barrel_TonB_sf"/>
</dbReference>
<evidence type="ECO:0000256" key="12">
    <source>
        <dbReference type="SAM" id="SignalP"/>
    </source>
</evidence>
<proteinExistence type="predicted"/>
<comment type="caution">
    <text evidence="13">The sequence shown here is derived from an EMBL/GenBank/DDBJ whole genome shotgun (WGS) entry which is preliminary data.</text>
</comment>
<evidence type="ECO:0000256" key="6">
    <source>
        <dbReference type="ARBA" id="ARBA00023004"/>
    </source>
</evidence>
<evidence type="ECO:0000313" key="13">
    <source>
        <dbReference type="EMBL" id="MBC2607147.1"/>
    </source>
</evidence>
<keyword evidence="12" id="KW-0732">Signal</keyword>
<keyword evidence="4" id="KW-0410">Iron transport</keyword>
<organism evidence="13 14">
    <name type="scientific">Pelagicoccus albus</name>
    <dbReference type="NCBI Taxonomy" id="415222"/>
    <lineage>
        <taxon>Bacteria</taxon>
        <taxon>Pseudomonadati</taxon>
        <taxon>Verrucomicrobiota</taxon>
        <taxon>Opitutia</taxon>
        <taxon>Puniceicoccales</taxon>
        <taxon>Pelagicoccaceae</taxon>
        <taxon>Pelagicoccus</taxon>
    </lineage>
</organism>
<sequence length="1206" mass="133320">MIRSRCQRNVWSIFVGCMLAWTCILRADTEPKLFEVEAGLVAQTLKVAAAQGEVEILISVGSSSSVPTNAVKGWYEVQKALDLMLEGTPLVAVPVSGGRAFGILKRSAVRKEANRSDTPETTPNIEDLDPQMNLPDSTKKRRLIKLFRGIVAIAVPASVMNGQDDVDEEQVYELSPFEVTNSENDIGYYSENTLAGSRLNSSISDLASSITVVTDQQLEDTAAVDINDVFLYEANTEGLGNYTAYSVDKSGAINDVGAGKSNGGTASGPATANRVRGIAPADTARDYFPSIARIPFDSYNTKTVEINRGPNSILFGLGSAAGIVNQSQDKAVIGNDFGEVQVRFGSHDAFRASAQYNKTVIDDILAVNFAVLREERGFRRKPSYDDTDRQYLALTYSPSERTTIRGTYENYENENRRPNNVTPRDMVTPWIEAGSPTWNAVDRTYTINGEVFGPIDDNADLPAGLTTSSGRPVLNFDQGVLTSAHQRSLGISPDTVDGNSVYRMMRTDGDNTQPLFIYPGVTDQSLYDWESVNIVSSNVGSADATIKSLELDQQILPNLYLNLGYFEEEYEANNSYFIGQQTGATIEIDVNEVLLDGSANPNFLRPFIEVREPDAFTQVEENSSWRATLAYEFDFTHSDNWTKHLGSHRAMGLVSSRSYDTAYYRWRQVVTSDNAWVNQENYTSGTGGAIYRRLYLGDDSGNVDYDPGIVLNEPRIFTMPIGYASGDLAGNAPISSWDWTTESVTHDEVLHFVSTAGQTNTDSEAVVLQSRFWEDKIITTLGFRTDDNEGRSSSFPVIDPTTGQPDPADVGTSFGDWQSVSGDTSSKGIVFKPTDWLNFHYNESDNFTPAGVVYDMSTGQPLPLPTGEGKDWGVGLNLLEGKLYANLNFFEAGQINSRVGSTGTFIWRMGYFDEDFFGDWAAAVADAEGLTGAAAEARIDEITQYPDNYHTYNDSVQGTSTLEAKGTELQVIYNPLRNWNIKFNLARQETVFSDIAPEYTNWLAVRLPIWQNATSTALPEGFQSFWDYNNDSIDTPVDIGLKRNALHGVLNTPAKWFNANVDSQMALQRTLAGKKTPGQREWRWNVISNYVFTDGKFEGLGIGGSARWEDAAIIGYLAAEADDDGLIRRLDPDKPVYSGEEFHVDLWASYKMEIMEGKADLKFQLNIRDVLEDGDLQPIAINPDGEKTAYRIVDPRQFFFTTTLAF</sequence>
<reference evidence="13 14" key="1">
    <citation type="submission" date="2020-07" db="EMBL/GenBank/DDBJ databases">
        <authorList>
            <person name="Feng X."/>
        </authorList>
    </citation>
    <scope>NUCLEOTIDE SEQUENCE [LARGE SCALE GENOMIC DNA]</scope>
    <source>
        <strain evidence="13 14">JCM23202</strain>
    </source>
</reference>
<dbReference type="InterPro" id="IPR039426">
    <property type="entry name" value="TonB-dep_rcpt-like"/>
</dbReference>
<comment type="subcellular location">
    <subcellularLocation>
        <location evidence="1">Cell outer membrane</location>
        <topology evidence="1">Multi-pass membrane protein</topology>
    </subcellularLocation>
</comment>
<evidence type="ECO:0000256" key="3">
    <source>
        <dbReference type="ARBA" id="ARBA00022452"/>
    </source>
</evidence>
<keyword evidence="8" id="KW-0798">TonB box</keyword>
<keyword evidence="3" id="KW-1134">Transmembrane beta strand</keyword>
<dbReference type="GO" id="GO:0009279">
    <property type="term" value="C:cell outer membrane"/>
    <property type="evidence" value="ECO:0007669"/>
    <property type="project" value="UniProtKB-SubCell"/>
</dbReference>
<dbReference type="PANTHER" id="PTHR32552:SF81">
    <property type="entry name" value="TONB-DEPENDENT OUTER MEMBRANE RECEPTOR"/>
    <property type="match status" value="1"/>
</dbReference>
<keyword evidence="2" id="KW-0813">Transport</keyword>
<dbReference type="Gene3D" id="3.55.50.30">
    <property type="match status" value="1"/>
</dbReference>
<evidence type="ECO:0000256" key="11">
    <source>
        <dbReference type="SAM" id="MobiDB-lite"/>
    </source>
</evidence>
<evidence type="ECO:0000256" key="5">
    <source>
        <dbReference type="ARBA" id="ARBA00022692"/>
    </source>
</evidence>
<keyword evidence="9" id="KW-0472">Membrane</keyword>
<dbReference type="AlphaFoldDB" id="A0A7X1EAV3"/>
<dbReference type="SUPFAM" id="SSF56935">
    <property type="entry name" value="Porins"/>
    <property type="match status" value="1"/>
</dbReference>